<accession>A0A5J5G0V6</accession>
<evidence type="ECO:0000256" key="1">
    <source>
        <dbReference type="ARBA" id="ARBA00022686"/>
    </source>
</evidence>
<dbReference type="PROSITE" id="PS50234">
    <property type="entry name" value="VWFA"/>
    <property type="match status" value="1"/>
</dbReference>
<dbReference type="InterPro" id="IPR003325">
    <property type="entry name" value="TerD"/>
</dbReference>
<dbReference type="PANTHER" id="PTHR32097:SF3">
    <property type="entry name" value="TELLURITE RESISTANCE PROTEIN"/>
    <property type="match status" value="1"/>
</dbReference>
<dbReference type="CDD" id="cd06974">
    <property type="entry name" value="TerD_like"/>
    <property type="match status" value="1"/>
</dbReference>
<dbReference type="SUPFAM" id="SSF53300">
    <property type="entry name" value="vWA-like"/>
    <property type="match status" value="1"/>
</dbReference>
<evidence type="ECO:0000313" key="3">
    <source>
        <dbReference type="EMBL" id="KAA9000003.1"/>
    </source>
</evidence>
<dbReference type="Gene3D" id="3.40.50.410">
    <property type="entry name" value="von Willebrand factor, type A domain"/>
    <property type="match status" value="1"/>
</dbReference>
<feature type="domain" description="VWFA" evidence="2">
    <location>
        <begin position="213"/>
        <end position="396"/>
    </location>
</feature>
<dbReference type="InterPro" id="IPR002035">
    <property type="entry name" value="VWF_A"/>
</dbReference>
<dbReference type="GO" id="GO:0046690">
    <property type="term" value="P:response to tellurium ion"/>
    <property type="evidence" value="ECO:0007669"/>
    <property type="project" value="UniProtKB-KW"/>
</dbReference>
<reference evidence="3 4" key="1">
    <citation type="submission" date="2019-09" db="EMBL/GenBank/DDBJ databases">
        <authorList>
            <person name="Li Y."/>
        </authorList>
    </citation>
    <scope>NUCLEOTIDE SEQUENCE [LARGE SCALE GENOMIC DNA]</scope>
    <source>
        <strain evidence="3 4">L3-3HA</strain>
    </source>
</reference>
<evidence type="ECO:0000313" key="4">
    <source>
        <dbReference type="Proteomes" id="UP000335415"/>
    </source>
</evidence>
<dbReference type="InterPro" id="IPR051324">
    <property type="entry name" value="Stress/Tellurium_Resist"/>
</dbReference>
<gene>
    <name evidence="3" type="ORF">FJU30_12000</name>
</gene>
<dbReference type="SMART" id="SM00327">
    <property type="entry name" value="VWA"/>
    <property type="match status" value="1"/>
</dbReference>
<dbReference type="Pfam" id="PF02342">
    <property type="entry name" value="TerD"/>
    <property type="match status" value="1"/>
</dbReference>
<sequence>MNLIGGQNIPVAAHQLQISIRYGKKAAFAADVDVSAFLLTREEKVRGDSDFIFYNQPRSPDQSLRLQPGPDGGEFSLDLTRLDAEIEKIAFTLTIDGAATLDGLTELTLQVRDLASFQVPLSGRSEKALILAQLYRYRDGWKLRALGQGFNGGLAPLATAFGVDVSADSAPPAPTPTVSLEKKLAQKAPYLVSLSKPITVSLTKHKLQQTRARVAFVLDASGSMNRQFKRGNVQAVLERIAALAVQFDDDGAMDVWGFGERHKKYPDVTLDNLPGYIASIQAAGKRAMLELLPGLGGINNEPPVMQAVIDEFKDSKDPVFVVFITDGGISKTHAIKKAISESAHYPIFWKFVGLGGSRYGILEQLDDFQERLVDNTHFFAIDDFSSVADEELYDRLLSEFGDWLRAAREKGIIC</sequence>
<name>A0A5J5G0V6_9GAMM</name>
<evidence type="ECO:0000259" key="2">
    <source>
        <dbReference type="PROSITE" id="PS50234"/>
    </source>
</evidence>
<protein>
    <submittedName>
        <fullName evidence="3">Tellurium resistance protein TerF</fullName>
    </submittedName>
</protein>
<dbReference type="Pfam" id="PF10138">
    <property type="entry name" value="vWA-TerF-like"/>
    <property type="match status" value="1"/>
</dbReference>
<dbReference type="AlphaFoldDB" id="A0A5J5G0V6"/>
<keyword evidence="4" id="KW-1185">Reference proteome</keyword>
<dbReference type="EMBL" id="VYKJ01000005">
    <property type="protein sequence ID" value="KAA9000003.1"/>
    <property type="molecule type" value="Genomic_DNA"/>
</dbReference>
<comment type="caution">
    <text evidence="3">The sequence shown here is derived from an EMBL/GenBank/DDBJ whole genome shotgun (WGS) entry which is preliminary data.</text>
</comment>
<dbReference type="InterPro" id="IPR036465">
    <property type="entry name" value="vWFA_dom_sf"/>
</dbReference>
<dbReference type="OrthoDB" id="5756874at2"/>
<organism evidence="3 4">
    <name type="scientific">Affinibrenneria salicis</name>
    <dbReference type="NCBI Taxonomy" id="2590031"/>
    <lineage>
        <taxon>Bacteria</taxon>
        <taxon>Pseudomonadati</taxon>
        <taxon>Pseudomonadota</taxon>
        <taxon>Gammaproteobacteria</taxon>
        <taxon>Enterobacterales</taxon>
        <taxon>Pectobacteriaceae</taxon>
        <taxon>Affinibrenneria</taxon>
    </lineage>
</organism>
<proteinExistence type="predicted"/>
<dbReference type="Proteomes" id="UP000335415">
    <property type="component" value="Unassembled WGS sequence"/>
</dbReference>
<dbReference type="RefSeq" id="WP_150435203.1">
    <property type="nucleotide sequence ID" value="NZ_VYKJ01000005.1"/>
</dbReference>
<keyword evidence="1" id="KW-0778">Tellurium resistance</keyword>
<dbReference type="PANTHER" id="PTHR32097">
    <property type="entry name" value="CAMP-BINDING PROTEIN 1-RELATED"/>
    <property type="match status" value="1"/>
</dbReference>
<dbReference type="Gene3D" id="2.60.60.30">
    <property type="entry name" value="sav2460 like domains"/>
    <property type="match status" value="1"/>
</dbReference>
<dbReference type="InterPro" id="IPR019303">
    <property type="entry name" value="vWA_TerF_C"/>
</dbReference>